<evidence type="ECO:0000256" key="1">
    <source>
        <dbReference type="SAM" id="MobiDB-lite"/>
    </source>
</evidence>
<organism evidence="2 3">
    <name type="scientific">Methanocella paludicola (strain DSM 17711 / JCM 13418 / NBRC 101707 / SANAE)</name>
    <dbReference type="NCBI Taxonomy" id="304371"/>
    <lineage>
        <taxon>Archaea</taxon>
        <taxon>Methanobacteriati</taxon>
        <taxon>Methanobacteriota</taxon>
        <taxon>Stenosarchaea group</taxon>
        <taxon>Methanomicrobia</taxon>
        <taxon>Methanocellales</taxon>
        <taxon>Methanocellaceae</taxon>
        <taxon>Methanocella</taxon>
    </lineage>
</organism>
<dbReference type="STRING" id="304371.MCP_1131"/>
<gene>
    <name evidence="2" type="ordered locus">MCP_1131</name>
</gene>
<protein>
    <submittedName>
        <fullName evidence="2">Uncharacterized protein</fullName>
    </submittedName>
</protein>
<dbReference type="EMBL" id="AP011532">
    <property type="protein sequence ID" value="BAI61203.1"/>
    <property type="molecule type" value="Genomic_DNA"/>
</dbReference>
<evidence type="ECO:0000313" key="2">
    <source>
        <dbReference type="EMBL" id="BAI61203.1"/>
    </source>
</evidence>
<dbReference type="eggNOG" id="arCOG11695">
    <property type="taxonomic scope" value="Archaea"/>
</dbReference>
<dbReference type="Proteomes" id="UP000001882">
    <property type="component" value="Chromosome"/>
</dbReference>
<accession>D1YXN1</accession>
<name>D1YXN1_METPS</name>
<reference evidence="3" key="3">
    <citation type="journal article" date="2011" name="PLoS ONE">
        <title>Genome sequence of a mesophilic hydrogenotrophic methanogen Methanocella paludicola, the first cultivated representative of the order Methanocellales.</title>
        <authorList>
            <person name="Sakai S."/>
            <person name="Takaki Y."/>
            <person name="Shimamura S."/>
            <person name="Sekine M."/>
            <person name="Tajima T."/>
            <person name="Kosugi H."/>
            <person name="Ichikawa N."/>
            <person name="Tasumi E."/>
            <person name="Hiraki A.T."/>
            <person name="Shimizu A."/>
            <person name="Kato Y."/>
            <person name="Nishiko R."/>
            <person name="Mori K."/>
            <person name="Fujita N."/>
            <person name="Imachi H."/>
            <person name="Takai K."/>
        </authorList>
    </citation>
    <scope>NUCLEOTIDE SEQUENCE [LARGE SCALE GENOMIC DNA]</scope>
    <source>
        <strain evidence="3">DSM 17711 / JCM 13418 / NBRC 101707 / SANAE</strain>
    </source>
</reference>
<sequence length="351" mass="38201">MLLPSDKPLFENVSSNEYYARAGKLKDEGVDGIVHFVFPDFEEAIVFSGGRPITGIHEAKRWLTIGDAMVEAVENKAITVPGKMSAYRLDPALVQVFAHKDLKNMVETTLGKYLTPALLIGYLEGEGSTSILKLNDDKATAYVFINNGKRAGAAYVSPEGRSNGESAVKDMARFKENTSAAIYFLESVVKPKAEKPAVEPVAPPAPAAAPAPVTAPVSSKAPEEKPEPAKAAPGKVKPVLAKPQPVPPVQKRQGIRLSVAMSADETPALRHRSRQQVLETLEEGDVAWVDRKTLASLQTLHASLVLPDGREYHVTLKEAPIEPVENRYIILPRKLRSKLSLDRGMTIEVKE</sequence>
<dbReference type="OrthoDB" id="381997at2157"/>
<reference evidence="2 3" key="2">
    <citation type="journal article" date="2008" name="Int. J. Syst. Evol. Microbiol.">
        <title>Methanocella paludicola gen. nov., sp. nov., a methane-producing archaeon, the first isolate of the lineage 'Rice Cluster I', and proposal of the new archaeal order Methanocellales ord. nov.</title>
        <authorList>
            <person name="Sakai S."/>
            <person name="Imachi H."/>
            <person name="Hanada S."/>
            <person name="Ohashi A."/>
            <person name="Harada H."/>
            <person name="Kamagata Y."/>
        </authorList>
    </citation>
    <scope>NUCLEOTIDE SEQUENCE [LARGE SCALE GENOMIC DNA]</scope>
    <source>
        <strain evidence="3">DSM 17711 / JCM 13418 / NBRC 101707 / SANAE</strain>
    </source>
</reference>
<dbReference type="RefSeq" id="WP_012899882.1">
    <property type="nucleotide sequence ID" value="NC_013665.1"/>
</dbReference>
<reference evidence="2 3" key="1">
    <citation type="journal article" date="2007" name="Appl. Environ. Microbiol.">
        <title>Isolation of key methanogens for global methane emission from rice paddy fields: a novel isolate affiliated with the clone cluster rice cluster I.</title>
        <authorList>
            <person name="Sakai S."/>
            <person name="Imachi H."/>
            <person name="Sekiguchi Y."/>
            <person name="Ohashi A."/>
            <person name="Harada H."/>
            <person name="Kamagata Y."/>
        </authorList>
    </citation>
    <scope>NUCLEOTIDE SEQUENCE [LARGE SCALE GENOMIC DNA]</scope>
    <source>
        <strain evidence="3">DSM 17711 / JCM 13418 / NBRC 101707 / SANAE</strain>
    </source>
</reference>
<dbReference type="GeneID" id="8681137"/>
<dbReference type="KEGG" id="mpd:MCP_1131"/>
<dbReference type="InParanoid" id="D1YXN1"/>
<feature type="region of interest" description="Disordered" evidence="1">
    <location>
        <begin position="198"/>
        <end position="251"/>
    </location>
</feature>
<feature type="compositionally biased region" description="Low complexity" evidence="1">
    <location>
        <begin position="229"/>
        <end position="243"/>
    </location>
</feature>
<dbReference type="AlphaFoldDB" id="D1YXN1"/>
<feature type="compositionally biased region" description="Low complexity" evidence="1">
    <location>
        <begin position="210"/>
        <end position="220"/>
    </location>
</feature>
<proteinExistence type="predicted"/>
<keyword evidence="3" id="KW-1185">Reference proteome</keyword>
<evidence type="ECO:0000313" key="3">
    <source>
        <dbReference type="Proteomes" id="UP000001882"/>
    </source>
</evidence>